<dbReference type="AlphaFoldDB" id="A0AAE1LHI9"/>
<reference evidence="3" key="1">
    <citation type="submission" date="2021-07" db="EMBL/GenBank/DDBJ databases">
        <authorList>
            <person name="Catto M.A."/>
            <person name="Jacobson A."/>
            <person name="Kennedy G."/>
            <person name="Labadie P."/>
            <person name="Hunt B.G."/>
            <person name="Srinivasan R."/>
        </authorList>
    </citation>
    <scope>NUCLEOTIDE SEQUENCE</scope>
    <source>
        <strain evidence="3">PL_HMW_Pooled</strain>
        <tissue evidence="3">Head</tissue>
    </source>
</reference>
<dbReference type="Proteomes" id="UP001219518">
    <property type="component" value="Unassembled WGS sequence"/>
</dbReference>
<dbReference type="EMBL" id="JAHWGI010000985">
    <property type="protein sequence ID" value="KAK3919893.1"/>
    <property type="molecule type" value="Genomic_DNA"/>
</dbReference>
<evidence type="ECO:0000259" key="2">
    <source>
        <dbReference type="PROSITE" id="PS50853"/>
    </source>
</evidence>
<dbReference type="Gene3D" id="2.60.40.10">
    <property type="entry name" value="Immunoglobulins"/>
    <property type="match status" value="2"/>
</dbReference>
<dbReference type="SUPFAM" id="SSF49265">
    <property type="entry name" value="Fibronectin type III"/>
    <property type="match status" value="2"/>
</dbReference>
<keyword evidence="4" id="KW-1185">Reference proteome</keyword>
<dbReference type="Pfam" id="PF00041">
    <property type="entry name" value="fn3"/>
    <property type="match status" value="1"/>
</dbReference>
<dbReference type="InterPro" id="IPR013783">
    <property type="entry name" value="Ig-like_fold"/>
</dbReference>
<evidence type="ECO:0000256" key="1">
    <source>
        <dbReference type="ARBA" id="ARBA00022737"/>
    </source>
</evidence>
<evidence type="ECO:0000313" key="3">
    <source>
        <dbReference type="EMBL" id="KAK3919893.1"/>
    </source>
</evidence>
<feature type="non-terminal residue" evidence="3">
    <location>
        <position position="1"/>
    </location>
</feature>
<dbReference type="InterPro" id="IPR050991">
    <property type="entry name" value="ECM_Regulatory_Proteins"/>
</dbReference>
<keyword evidence="1" id="KW-0677">Repeat</keyword>
<dbReference type="CDD" id="cd00063">
    <property type="entry name" value="FN3"/>
    <property type="match status" value="2"/>
</dbReference>
<protein>
    <submittedName>
        <fullName evidence="3">Tenascin</fullName>
    </submittedName>
</protein>
<dbReference type="PANTHER" id="PTHR46708">
    <property type="entry name" value="TENASCIN"/>
    <property type="match status" value="1"/>
</dbReference>
<accession>A0AAE1LHI9</accession>
<sequence>PDAVVSDLETTHLANTTAVVRWRKASACAKVNGPVVRYRWELYRDEDAEDADESHYGITAAKALRSGVTKNMIVMLRDLETLTKYRLHVNIVNVEGSNPRQWAKLSFRTLHTAIADAPRDLAVYRLNGSALWLRWAPPAKGSNALRRYVVTLPVSGGQRNETVQPNTPCPAWPSLTCHVVTGLQPDTEYNISVSAVNEHSDELGVPATVRASTKLGTPGPPQLLSVKGRSAKSAVLQWQLPDVLDADLLYFEIVVSPKRGASGPPRRIEVEVTEEKL</sequence>
<dbReference type="InterPro" id="IPR003961">
    <property type="entry name" value="FN3_dom"/>
</dbReference>
<dbReference type="SMART" id="SM00060">
    <property type="entry name" value="FN3"/>
    <property type="match status" value="2"/>
</dbReference>
<comment type="caution">
    <text evidence="3">The sequence shown here is derived from an EMBL/GenBank/DDBJ whole genome shotgun (WGS) entry which is preliminary data.</text>
</comment>
<evidence type="ECO:0000313" key="4">
    <source>
        <dbReference type="Proteomes" id="UP001219518"/>
    </source>
</evidence>
<gene>
    <name evidence="3" type="ORF">KUF71_009179</name>
</gene>
<name>A0AAE1LHI9_9NEOP</name>
<proteinExistence type="predicted"/>
<feature type="domain" description="Fibronectin type-III" evidence="2">
    <location>
        <begin position="117"/>
        <end position="220"/>
    </location>
</feature>
<dbReference type="InterPro" id="IPR036116">
    <property type="entry name" value="FN3_sf"/>
</dbReference>
<dbReference type="PANTHER" id="PTHR46708:SF2">
    <property type="entry name" value="FIBRONECTIN TYPE-III DOMAIN-CONTAINING PROTEIN"/>
    <property type="match status" value="1"/>
</dbReference>
<dbReference type="PROSITE" id="PS50853">
    <property type="entry name" value="FN3"/>
    <property type="match status" value="1"/>
</dbReference>
<organism evidence="3 4">
    <name type="scientific">Frankliniella fusca</name>
    <dbReference type="NCBI Taxonomy" id="407009"/>
    <lineage>
        <taxon>Eukaryota</taxon>
        <taxon>Metazoa</taxon>
        <taxon>Ecdysozoa</taxon>
        <taxon>Arthropoda</taxon>
        <taxon>Hexapoda</taxon>
        <taxon>Insecta</taxon>
        <taxon>Pterygota</taxon>
        <taxon>Neoptera</taxon>
        <taxon>Paraneoptera</taxon>
        <taxon>Thysanoptera</taxon>
        <taxon>Terebrantia</taxon>
        <taxon>Thripoidea</taxon>
        <taxon>Thripidae</taxon>
        <taxon>Frankliniella</taxon>
    </lineage>
</organism>
<reference evidence="3" key="2">
    <citation type="journal article" date="2023" name="BMC Genomics">
        <title>Pest status, molecular evolution, and epigenetic factors derived from the genome assembly of Frankliniella fusca, a thysanopteran phytovirus vector.</title>
        <authorList>
            <person name="Catto M.A."/>
            <person name="Labadie P.E."/>
            <person name="Jacobson A.L."/>
            <person name="Kennedy G.G."/>
            <person name="Srinivasan R."/>
            <person name="Hunt B.G."/>
        </authorList>
    </citation>
    <scope>NUCLEOTIDE SEQUENCE</scope>
    <source>
        <strain evidence="3">PL_HMW_Pooled</strain>
    </source>
</reference>
<feature type="non-terminal residue" evidence="3">
    <location>
        <position position="277"/>
    </location>
</feature>